<dbReference type="NCBIfam" id="NF033484">
    <property type="entry name" value="Stp1_PP2C_phos"/>
    <property type="match status" value="1"/>
</dbReference>
<dbReference type="FunFam" id="3.60.40.10:FF:000002">
    <property type="entry name" value="Serine/threonine phosphatase stp"/>
    <property type="match status" value="1"/>
</dbReference>
<comment type="catalytic activity">
    <reaction evidence="7">
        <text>O-phospho-L-seryl-[protein] + H2O = L-seryl-[protein] + phosphate</text>
        <dbReference type="Rhea" id="RHEA:20629"/>
        <dbReference type="Rhea" id="RHEA-COMP:9863"/>
        <dbReference type="Rhea" id="RHEA-COMP:11604"/>
        <dbReference type="ChEBI" id="CHEBI:15377"/>
        <dbReference type="ChEBI" id="CHEBI:29999"/>
        <dbReference type="ChEBI" id="CHEBI:43474"/>
        <dbReference type="ChEBI" id="CHEBI:83421"/>
        <dbReference type="EC" id="3.1.3.16"/>
    </reaction>
</comment>
<name>A0A1M5C7J4_9BACI</name>
<keyword evidence="4" id="KW-0378">Hydrolase</keyword>
<dbReference type="RefSeq" id="WP_072886853.1">
    <property type="nucleotide sequence ID" value="NZ_FQVW01000001.1"/>
</dbReference>
<evidence type="ECO:0000256" key="2">
    <source>
        <dbReference type="ARBA" id="ARBA00013081"/>
    </source>
</evidence>
<dbReference type="EC" id="3.1.3.16" evidence="2"/>
<evidence type="ECO:0000256" key="5">
    <source>
        <dbReference type="ARBA" id="ARBA00022912"/>
    </source>
</evidence>
<evidence type="ECO:0000313" key="11">
    <source>
        <dbReference type="Proteomes" id="UP000183988"/>
    </source>
</evidence>
<reference evidence="10 11" key="1">
    <citation type="submission" date="2016-11" db="EMBL/GenBank/DDBJ databases">
        <authorList>
            <person name="Jaros S."/>
            <person name="Januszkiewicz K."/>
            <person name="Wedrychowicz H."/>
        </authorList>
    </citation>
    <scope>NUCLEOTIDE SEQUENCE [LARGE SCALE GENOMIC DNA]</scope>
    <source>
        <strain evidence="10 11">IBRC-M 10683</strain>
    </source>
</reference>
<dbReference type="Proteomes" id="UP000183988">
    <property type="component" value="Unassembled WGS sequence"/>
</dbReference>
<keyword evidence="3" id="KW-0479">Metal-binding</keyword>
<keyword evidence="11" id="KW-1185">Reference proteome</keyword>
<dbReference type="SMART" id="SM00332">
    <property type="entry name" value="PP2Cc"/>
    <property type="match status" value="1"/>
</dbReference>
<dbReference type="EMBL" id="FQVW01000001">
    <property type="protein sequence ID" value="SHF50382.1"/>
    <property type="molecule type" value="Genomic_DNA"/>
</dbReference>
<dbReference type="STRING" id="930117.SAMN05216225_100193"/>
<dbReference type="InterPro" id="IPR001932">
    <property type="entry name" value="PPM-type_phosphatase-like_dom"/>
</dbReference>
<dbReference type="OrthoDB" id="9801841at2"/>
<dbReference type="SMART" id="SM00331">
    <property type="entry name" value="PP2C_SIG"/>
    <property type="match status" value="1"/>
</dbReference>
<evidence type="ECO:0000256" key="6">
    <source>
        <dbReference type="ARBA" id="ARBA00023211"/>
    </source>
</evidence>
<dbReference type="PROSITE" id="PS51746">
    <property type="entry name" value="PPM_2"/>
    <property type="match status" value="1"/>
</dbReference>
<dbReference type="GO" id="GO:0046872">
    <property type="term" value="F:metal ion binding"/>
    <property type="evidence" value="ECO:0007669"/>
    <property type="project" value="UniProtKB-KW"/>
</dbReference>
<sequence>MIGQFLTDRGQVRSHNEDAGGLFYNQSGQLLAIIADGMGGHQAGDVASQMATKTLEEKWMQTTTLDTPEETENWLTNVLEEANSSIYQQSLEKDECQGMGTTIVVVICNEEFITVAHIGDSRCYIQNSHGFKQITEDHSLVNALVQSGQISKVDAQLHPRKNVVLKALGTEEKVESDIQTLGWEEGDKLLLCSDGLSDKVMEEELSEYIKTIESIENTGEKLITLANQRGGEDNVSLVIVQHELAEKVGED</sequence>
<evidence type="ECO:0000256" key="1">
    <source>
        <dbReference type="ARBA" id="ARBA00001936"/>
    </source>
</evidence>
<evidence type="ECO:0000313" key="10">
    <source>
        <dbReference type="EMBL" id="SHF50382.1"/>
    </source>
</evidence>
<protein>
    <recommendedName>
        <fullName evidence="2">protein-serine/threonine phosphatase</fullName>
        <ecNumber evidence="2">3.1.3.16</ecNumber>
    </recommendedName>
</protein>
<evidence type="ECO:0000256" key="8">
    <source>
        <dbReference type="ARBA" id="ARBA00048336"/>
    </source>
</evidence>
<proteinExistence type="predicted"/>
<organism evidence="10 11">
    <name type="scientific">Ornithinibacillus halophilus</name>
    <dbReference type="NCBI Taxonomy" id="930117"/>
    <lineage>
        <taxon>Bacteria</taxon>
        <taxon>Bacillati</taxon>
        <taxon>Bacillota</taxon>
        <taxon>Bacilli</taxon>
        <taxon>Bacillales</taxon>
        <taxon>Bacillaceae</taxon>
        <taxon>Ornithinibacillus</taxon>
    </lineage>
</organism>
<evidence type="ECO:0000256" key="4">
    <source>
        <dbReference type="ARBA" id="ARBA00022801"/>
    </source>
</evidence>
<dbReference type="GO" id="GO:0004722">
    <property type="term" value="F:protein serine/threonine phosphatase activity"/>
    <property type="evidence" value="ECO:0007669"/>
    <property type="project" value="UniProtKB-EC"/>
</dbReference>
<gene>
    <name evidence="10" type="ORF">SAMN05216225_100193</name>
</gene>
<comment type="cofactor">
    <cofactor evidence="1">
        <name>Mn(2+)</name>
        <dbReference type="ChEBI" id="CHEBI:29035"/>
    </cofactor>
</comment>
<dbReference type="PANTHER" id="PTHR47992">
    <property type="entry name" value="PROTEIN PHOSPHATASE"/>
    <property type="match status" value="1"/>
</dbReference>
<feature type="domain" description="PPM-type phosphatase" evidence="9">
    <location>
        <begin position="2"/>
        <end position="242"/>
    </location>
</feature>
<accession>A0A1M5C7J4</accession>
<evidence type="ECO:0000256" key="7">
    <source>
        <dbReference type="ARBA" id="ARBA00047761"/>
    </source>
</evidence>
<dbReference type="SUPFAM" id="SSF81606">
    <property type="entry name" value="PP2C-like"/>
    <property type="match status" value="1"/>
</dbReference>
<dbReference type="Gene3D" id="3.60.40.10">
    <property type="entry name" value="PPM-type phosphatase domain"/>
    <property type="match status" value="1"/>
</dbReference>
<evidence type="ECO:0000259" key="9">
    <source>
        <dbReference type="PROSITE" id="PS51746"/>
    </source>
</evidence>
<keyword evidence="5" id="KW-0904">Protein phosphatase</keyword>
<keyword evidence="6" id="KW-0464">Manganese</keyword>
<evidence type="ECO:0000256" key="3">
    <source>
        <dbReference type="ARBA" id="ARBA00022723"/>
    </source>
</evidence>
<dbReference type="AlphaFoldDB" id="A0A1M5C7J4"/>
<dbReference type="InterPro" id="IPR036457">
    <property type="entry name" value="PPM-type-like_dom_sf"/>
</dbReference>
<comment type="catalytic activity">
    <reaction evidence="8">
        <text>O-phospho-L-threonyl-[protein] + H2O = L-threonyl-[protein] + phosphate</text>
        <dbReference type="Rhea" id="RHEA:47004"/>
        <dbReference type="Rhea" id="RHEA-COMP:11060"/>
        <dbReference type="Rhea" id="RHEA-COMP:11605"/>
        <dbReference type="ChEBI" id="CHEBI:15377"/>
        <dbReference type="ChEBI" id="CHEBI:30013"/>
        <dbReference type="ChEBI" id="CHEBI:43474"/>
        <dbReference type="ChEBI" id="CHEBI:61977"/>
        <dbReference type="EC" id="3.1.3.16"/>
    </reaction>
</comment>
<dbReference type="CDD" id="cd00143">
    <property type="entry name" value="PP2Cc"/>
    <property type="match status" value="1"/>
</dbReference>
<dbReference type="Pfam" id="PF13672">
    <property type="entry name" value="PP2C_2"/>
    <property type="match status" value="1"/>
</dbReference>
<dbReference type="InterPro" id="IPR015655">
    <property type="entry name" value="PP2C"/>
</dbReference>